<accession>A0A5J5EWI9</accession>
<proteinExistence type="inferred from homology"/>
<dbReference type="OrthoDB" id="5043642at2759"/>
<dbReference type="PANTHER" id="PTHR13256">
    <property type="entry name" value="N-ACETYLTRANSFERASE 9"/>
    <property type="match status" value="1"/>
</dbReference>
<feature type="domain" description="N-acetyltransferase" evidence="4">
    <location>
        <begin position="15"/>
        <end position="199"/>
    </location>
</feature>
<evidence type="ECO:0000256" key="1">
    <source>
        <dbReference type="ARBA" id="ARBA00009342"/>
    </source>
</evidence>
<comment type="caution">
    <text evidence="5">The sequence shown here is derived from an EMBL/GenBank/DDBJ whole genome shotgun (WGS) entry which is preliminary data.</text>
</comment>
<dbReference type="PANTHER" id="PTHR13256:SF16">
    <property type="entry name" value="ALPHA_BETA-TUBULIN-N-ACETYLTRANSFERASE 9"/>
    <property type="match status" value="1"/>
</dbReference>
<reference evidence="5 6" key="1">
    <citation type="submission" date="2019-09" db="EMBL/GenBank/DDBJ databases">
        <title>Draft genome of the ectomycorrhizal ascomycete Sphaerosporella brunnea.</title>
        <authorList>
            <consortium name="DOE Joint Genome Institute"/>
            <person name="Benucci G.M."/>
            <person name="Marozzi G."/>
            <person name="Antonielli L."/>
            <person name="Sanchez S."/>
            <person name="Marco P."/>
            <person name="Wang X."/>
            <person name="Falini L.B."/>
            <person name="Barry K."/>
            <person name="Haridas S."/>
            <person name="Lipzen A."/>
            <person name="Labutti K."/>
            <person name="Grigoriev I.V."/>
            <person name="Murat C."/>
            <person name="Martin F."/>
            <person name="Albertini E."/>
            <person name="Donnini D."/>
            <person name="Bonito G."/>
        </authorList>
    </citation>
    <scope>NUCLEOTIDE SEQUENCE [LARGE SCALE GENOMIC DNA]</scope>
    <source>
        <strain evidence="5 6">Sb_GMNB300</strain>
    </source>
</reference>
<sequence length="259" mass="30043">MLLNEDTALLSQKCLLVPYEAHHVPTYHDWMQDEEIRAATASERLTLDEEYRMQKSWRHDNDKLTFIVCLPPAYRYLLVSNAPIVASHDDAPARMVGDINLFLFEEALDDEDGAFVPDRGYHGKRQLVGELELMIARKEYQGQGIGRAAVLLFLWYVVVHREEIIAEHRGAEDFEGVLRQLRVKIHHTNTRSIRLFESLLFKHASQEPNYFGEIEMVLDDLDVLRMYALMRTYEIEGCEKLEYQRINGGHLEGHVDCGL</sequence>
<organism evidence="5 6">
    <name type="scientific">Sphaerosporella brunnea</name>
    <dbReference type="NCBI Taxonomy" id="1250544"/>
    <lineage>
        <taxon>Eukaryota</taxon>
        <taxon>Fungi</taxon>
        <taxon>Dikarya</taxon>
        <taxon>Ascomycota</taxon>
        <taxon>Pezizomycotina</taxon>
        <taxon>Pezizomycetes</taxon>
        <taxon>Pezizales</taxon>
        <taxon>Pyronemataceae</taxon>
        <taxon>Sphaerosporella</taxon>
    </lineage>
</organism>
<keyword evidence="6" id="KW-1185">Reference proteome</keyword>
<dbReference type="EMBL" id="VXIS01000098">
    <property type="protein sequence ID" value="KAA8905551.1"/>
    <property type="molecule type" value="Genomic_DNA"/>
</dbReference>
<dbReference type="AlphaFoldDB" id="A0A5J5EWI9"/>
<dbReference type="SUPFAM" id="SSF55729">
    <property type="entry name" value="Acyl-CoA N-acyltransferases (Nat)"/>
    <property type="match status" value="1"/>
</dbReference>
<evidence type="ECO:0000259" key="4">
    <source>
        <dbReference type="Pfam" id="PF13302"/>
    </source>
</evidence>
<evidence type="ECO:0000313" key="5">
    <source>
        <dbReference type="EMBL" id="KAA8905551.1"/>
    </source>
</evidence>
<dbReference type="GO" id="GO:0008080">
    <property type="term" value="F:N-acetyltransferase activity"/>
    <property type="evidence" value="ECO:0007669"/>
    <property type="project" value="InterPro"/>
</dbReference>
<protein>
    <submittedName>
        <fullName evidence="5">GNAT domain-containing protein</fullName>
    </submittedName>
</protein>
<name>A0A5J5EWI9_9PEZI</name>
<evidence type="ECO:0000256" key="2">
    <source>
        <dbReference type="ARBA" id="ARBA00022679"/>
    </source>
</evidence>
<dbReference type="InterPro" id="IPR000182">
    <property type="entry name" value="GNAT_dom"/>
</dbReference>
<gene>
    <name evidence="5" type="ORF">FN846DRAFT_950401</name>
</gene>
<evidence type="ECO:0000313" key="6">
    <source>
        <dbReference type="Proteomes" id="UP000326924"/>
    </source>
</evidence>
<dbReference type="Gene3D" id="3.40.630.30">
    <property type="match status" value="1"/>
</dbReference>
<keyword evidence="3" id="KW-0012">Acyltransferase</keyword>
<comment type="similarity">
    <text evidence="1">Belongs to the acetyltransferase family. GNAT subfamily.</text>
</comment>
<keyword evidence="2" id="KW-0808">Transferase</keyword>
<dbReference type="Proteomes" id="UP000326924">
    <property type="component" value="Unassembled WGS sequence"/>
</dbReference>
<dbReference type="InterPro" id="IPR039135">
    <property type="entry name" value="NAT9-like"/>
</dbReference>
<dbReference type="Pfam" id="PF13302">
    <property type="entry name" value="Acetyltransf_3"/>
    <property type="match status" value="1"/>
</dbReference>
<dbReference type="InterPro" id="IPR016181">
    <property type="entry name" value="Acyl_CoA_acyltransferase"/>
</dbReference>
<evidence type="ECO:0000256" key="3">
    <source>
        <dbReference type="ARBA" id="ARBA00023315"/>
    </source>
</evidence>
<dbReference type="InParanoid" id="A0A5J5EWI9"/>